<dbReference type="GO" id="GO:0003677">
    <property type="term" value="F:DNA binding"/>
    <property type="evidence" value="ECO:0007669"/>
    <property type="project" value="UniProtKB-KW"/>
</dbReference>
<gene>
    <name evidence="6" type="ORF">EWH70_18435</name>
</gene>
<dbReference type="OrthoDB" id="9808843at2"/>
<dbReference type="GO" id="GO:0006355">
    <property type="term" value="P:regulation of DNA-templated transcription"/>
    <property type="evidence" value="ECO:0007669"/>
    <property type="project" value="InterPro"/>
</dbReference>
<keyword evidence="2" id="KW-0238">DNA-binding</keyword>
<dbReference type="CDD" id="cd17535">
    <property type="entry name" value="REC_NarL-like"/>
    <property type="match status" value="1"/>
</dbReference>
<feature type="domain" description="Response regulatory" evidence="5">
    <location>
        <begin position="3"/>
        <end position="119"/>
    </location>
</feature>
<evidence type="ECO:0000259" key="4">
    <source>
        <dbReference type="PROSITE" id="PS50043"/>
    </source>
</evidence>
<dbReference type="InterPro" id="IPR001789">
    <property type="entry name" value="Sig_transdc_resp-reg_receiver"/>
</dbReference>
<organism evidence="6 7">
    <name type="scientific">Amycolatopsis suaedae</name>
    <dbReference type="NCBI Taxonomy" id="2510978"/>
    <lineage>
        <taxon>Bacteria</taxon>
        <taxon>Bacillati</taxon>
        <taxon>Actinomycetota</taxon>
        <taxon>Actinomycetes</taxon>
        <taxon>Pseudonocardiales</taxon>
        <taxon>Pseudonocardiaceae</taxon>
        <taxon>Amycolatopsis</taxon>
    </lineage>
</organism>
<dbReference type="EMBL" id="SFCC01000009">
    <property type="protein sequence ID" value="RZQ62260.1"/>
    <property type="molecule type" value="Genomic_DNA"/>
</dbReference>
<dbReference type="RefSeq" id="WP_130476688.1">
    <property type="nucleotide sequence ID" value="NZ_SFCC01000009.1"/>
</dbReference>
<dbReference type="Proteomes" id="UP000292003">
    <property type="component" value="Unassembled WGS sequence"/>
</dbReference>
<evidence type="ECO:0000259" key="5">
    <source>
        <dbReference type="PROSITE" id="PS50110"/>
    </source>
</evidence>
<evidence type="ECO:0000256" key="3">
    <source>
        <dbReference type="PROSITE-ProRule" id="PRU00169"/>
    </source>
</evidence>
<keyword evidence="7" id="KW-1185">Reference proteome</keyword>
<dbReference type="Pfam" id="PF00072">
    <property type="entry name" value="Response_reg"/>
    <property type="match status" value="1"/>
</dbReference>
<name>A0A4Q7J411_9PSEU</name>
<sequence length="201" mass="21683">MIRILLVEDQRVLREALVALLSLEDDIKVVGTTERGDEVPGLVAATDPHVVVLDIGLPDVSGLTVVAQLREGHPAIRVLLLTSLDKPGTVREALTLGVNGFLPKGVSSQELITAIRQIHAGRRVISSELMSDALSVGDNPLTARERQILQLVADGTPPPDIARQLYLAEGTVRNHITRIIGKLAARNVTESVRVAVRQGWI</sequence>
<dbReference type="Gene3D" id="3.40.50.2300">
    <property type="match status" value="1"/>
</dbReference>
<dbReference type="SMART" id="SM00448">
    <property type="entry name" value="REC"/>
    <property type="match status" value="1"/>
</dbReference>
<dbReference type="InterPro" id="IPR000792">
    <property type="entry name" value="Tscrpt_reg_LuxR_C"/>
</dbReference>
<dbReference type="SMART" id="SM00421">
    <property type="entry name" value="HTH_LUXR"/>
    <property type="match status" value="1"/>
</dbReference>
<feature type="domain" description="HTH luxR-type" evidence="4">
    <location>
        <begin position="134"/>
        <end position="199"/>
    </location>
</feature>
<dbReference type="GO" id="GO:0000160">
    <property type="term" value="P:phosphorelay signal transduction system"/>
    <property type="evidence" value="ECO:0007669"/>
    <property type="project" value="InterPro"/>
</dbReference>
<evidence type="ECO:0000256" key="2">
    <source>
        <dbReference type="ARBA" id="ARBA00023125"/>
    </source>
</evidence>
<comment type="caution">
    <text evidence="6">The sequence shown here is derived from an EMBL/GenBank/DDBJ whole genome shotgun (WGS) entry which is preliminary data.</text>
</comment>
<dbReference type="PANTHER" id="PTHR43214">
    <property type="entry name" value="TWO-COMPONENT RESPONSE REGULATOR"/>
    <property type="match status" value="1"/>
</dbReference>
<dbReference type="PROSITE" id="PS50043">
    <property type="entry name" value="HTH_LUXR_2"/>
    <property type="match status" value="1"/>
</dbReference>
<keyword evidence="1 3" id="KW-0597">Phosphoprotein</keyword>
<dbReference type="SUPFAM" id="SSF52172">
    <property type="entry name" value="CheY-like"/>
    <property type="match status" value="1"/>
</dbReference>
<dbReference type="CDD" id="cd06170">
    <property type="entry name" value="LuxR_C_like"/>
    <property type="match status" value="1"/>
</dbReference>
<accession>A0A4Q7J411</accession>
<feature type="modified residue" description="4-aspartylphosphate" evidence="3">
    <location>
        <position position="54"/>
    </location>
</feature>
<dbReference type="Pfam" id="PF00196">
    <property type="entry name" value="GerE"/>
    <property type="match status" value="1"/>
</dbReference>
<dbReference type="PRINTS" id="PR00038">
    <property type="entry name" value="HTHLUXR"/>
</dbReference>
<dbReference type="InterPro" id="IPR058245">
    <property type="entry name" value="NreC/VraR/RcsB-like_REC"/>
</dbReference>
<protein>
    <submittedName>
        <fullName evidence="6">Response regulator transcription factor</fullName>
    </submittedName>
</protein>
<evidence type="ECO:0000256" key="1">
    <source>
        <dbReference type="ARBA" id="ARBA00022553"/>
    </source>
</evidence>
<dbReference type="InterPro" id="IPR039420">
    <property type="entry name" value="WalR-like"/>
</dbReference>
<dbReference type="PANTHER" id="PTHR43214:SF42">
    <property type="entry name" value="TRANSCRIPTIONAL REGULATORY PROTEIN DESR"/>
    <property type="match status" value="1"/>
</dbReference>
<reference evidence="6 7" key="1">
    <citation type="submission" date="2019-02" db="EMBL/GenBank/DDBJ databases">
        <title>Draft genome sequence of Amycolatopsis sp. 8-3EHSu isolated from roots of Suaeda maritima.</title>
        <authorList>
            <person name="Duangmal K."/>
            <person name="Chantavorakit T."/>
        </authorList>
    </citation>
    <scope>NUCLEOTIDE SEQUENCE [LARGE SCALE GENOMIC DNA]</scope>
    <source>
        <strain evidence="6 7">8-3EHSu</strain>
    </source>
</reference>
<dbReference type="SUPFAM" id="SSF46894">
    <property type="entry name" value="C-terminal effector domain of the bipartite response regulators"/>
    <property type="match status" value="1"/>
</dbReference>
<dbReference type="InterPro" id="IPR011006">
    <property type="entry name" value="CheY-like_superfamily"/>
</dbReference>
<dbReference type="AlphaFoldDB" id="A0A4Q7J411"/>
<evidence type="ECO:0000313" key="7">
    <source>
        <dbReference type="Proteomes" id="UP000292003"/>
    </source>
</evidence>
<evidence type="ECO:0000313" key="6">
    <source>
        <dbReference type="EMBL" id="RZQ62260.1"/>
    </source>
</evidence>
<dbReference type="PROSITE" id="PS50110">
    <property type="entry name" value="RESPONSE_REGULATORY"/>
    <property type="match status" value="1"/>
</dbReference>
<proteinExistence type="predicted"/>
<dbReference type="InterPro" id="IPR016032">
    <property type="entry name" value="Sig_transdc_resp-reg_C-effctor"/>
</dbReference>